<keyword evidence="6 7" id="KW-0413">Isomerase</keyword>
<dbReference type="NCBIfam" id="TIGR00218">
    <property type="entry name" value="manA"/>
    <property type="match status" value="1"/>
</dbReference>
<evidence type="ECO:0000313" key="12">
    <source>
        <dbReference type="EMBL" id="QKS72296.1"/>
    </source>
</evidence>
<evidence type="ECO:0000256" key="4">
    <source>
        <dbReference type="ARBA" id="ARBA00022723"/>
    </source>
</evidence>
<dbReference type="GO" id="GO:0008270">
    <property type="term" value="F:zinc ion binding"/>
    <property type="evidence" value="ECO:0007669"/>
    <property type="project" value="UniProtKB-UniRule"/>
</dbReference>
<dbReference type="SUPFAM" id="SSF51182">
    <property type="entry name" value="RmlC-like cupins"/>
    <property type="match status" value="1"/>
</dbReference>
<evidence type="ECO:0000259" key="11">
    <source>
        <dbReference type="Pfam" id="PF21621"/>
    </source>
</evidence>
<dbReference type="InterPro" id="IPR051804">
    <property type="entry name" value="Carb_Metab_Reg_Kinase/Isom"/>
</dbReference>
<evidence type="ECO:0000256" key="1">
    <source>
        <dbReference type="ARBA" id="ARBA00000757"/>
    </source>
</evidence>
<dbReference type="PANTHER" id="PTHR42742">
    <property type="entry name" value="TRANSCRIPTIONAL REPRESSOR MPRA"/>
    <property type="match status" value="1"/>
</dbReference>
<dbReference type="InterPro" id="IPR046457">
    <property type="entry name" value="PMI_typeI_cat"/>
</dbReference>
<dbReference type="GO" id="GO:0005975">
    <property type="term" value="P:carbohydrate metabolic process"/>
    <property type="evidence" value="ECO:0007669"/>
    <property type="project" value="UniProtKB-UniRule"/>
</dbReference>
<dbReference type="PIRSF" id="PIRSF036894">
    <property type="entry name" value="PMI_Firm_short"/>
    <property type="match status" value="1"/>
</dbReference>
<dbReference type="GO" id="GO:0004476">
    <property type="term" value="F:mannose-6-phosphate isomerase activity"/>
    <property type="evidence" value="ECO:0007669"/>
    <property type="project" value="UniProtKB-UniRule"/>
</dbReference>
<dbReference type="EC" id="5.3.1.8" evidence="3 7"/>
<dbReference type="PANTHER" id="PTHR42742:SF3">
    <property type="entry name" value="FRUCTOKINASE"/>
    <property type="match status" value="1"/>
</dbReference>
<name>A0A859FIX4_9BACI</name>
<keyword evidence="13" id="KW-1185">Reference proteome</keyword>
<evidence type="ECO:0000259" key="10">
    <source>
        <dbReference type="Pfam" id="PF20511"/>
    </source>
</evidence>
<dbReference type="Proteomes" id="UP000318138">
    <property type="component" value="Chromosome"/>
</dbReference>
<dbReference type="EMBL" id="CP041372">
    <property type="protein sequence ID" value="QKS72296.1"/>
    <property type="molecule type" value="Genomic_DNA"/>
</dbReference>
<feature type="domain" description="Mannose-6-phosphate isomerase cupin" evidence="11">
    <location>
        <begin position="238"/>
        <end position="311"/>
    </location>
</feature>
<comment type="cofactor">
    <cofactor evidence="8">
        <name>Zn(2+)</name>
        <dbReference type="ChEBI" id="CHEBI:29105"/>
    </cofactor>
    <text evidence="8">Binds 1 zinc ion per subunit.</text>
</comment>
<feature type="binding site" evidence="8">
    <location>
        <position position="97"/>
    </location>
    <ligand>
        <name>Zn(2+)</name>
        <dbReference type="ChEBI" id="CHEBI:29105"/>
    </ligand>
</feature>
<reference evidence="13" key="1">
    <citation type="submission" date="2019-07" db="EMBL/GenBank/DDBJ databases">
        <title>Bacillus alkalisoli sp. nov. isolated from saline soil.</title>
        <authorList>
            <person name="Sun J.-Q."/>
            <person name="Xu L."/>
        </authorList>
    </citation>
    <scope>NUCLEOTIDE SEQUENCE [LARGE SCALE GENOMIC DNA]</scope>
    <source>
        <strain evidence="13">M4U3P1</strain>
    </source>
</reference>
<gene>
    <name evidence="12" type="primary">manA</name>
    <name evidence="12" type="ORF">FLK61_37310</name>
</gene>
<comment type="catalytic activity">
    <reaction evidence="1 7">
        <text>D-mannose 6-phosphate = D-fructose 6-phosphate</text>
        <dbReference type="Rhea" id="RHEA:12356"/>
        <dbReference type="ChEBI" id="CHEBI:58735"/>
        <dbReference type="ChEBI" id="CHEBI:61527"/>
        <dbReference type="EC" id="5.3.1.8"/>
    </reaction>
</comment>
<dbReference type="InterPro" id="IPR011051">
    <property type="entry name" value="RmlC_Cupin_sf"/>
</dbReference>
<evidence type="ECO:0000256" key="5">
    <source>
        <dbReference type="ARBA" id="ARBA00022833"/>
    </source>
</evidence>
<dbReference type="KEGG" id="psua:FLK61_37310"/>
<keyword evidence="5 7" id="KW-0862">Zinc</keyword>
<keyword evidence="4 7" id="KW-0479">Metal-binding</keyword>
<dbReference type="AlphaFoldDB" id="A0A859FIX4"/>
<feature type="domain" description="Phosphomannose isomerase type I catalytic" evidence="10">
    <location>
        <begin position="6"/>
        <end position="103"/>
    </location>
</feature>
<dbReference type="CDD" id="cd07010">
    <property type="entry name" value="cupin_PMI_type_I_N_bac"/>
    <property type="match status" value="1"/>
</dbReference>
<dbReference type="RefSeq" id="WP_176010277.1">
    <property type="nucleotide sequence ID" value="NZ_CP041372.2"/>
</dbReference>
<organism evidence="12 13">
    <name type="scientific">Paenalkalicoccus suaedae</name>
    <dbReference type="NCBI Taxonomy" id="2592382"/>
    <lineage>
        <taxon>Bacteria</taxon>
        <taxon>Bacillati</taxon>
        <taxon>Bacillota</taxon>
        <taxon>Bacilli</taxon>
        <taxon>Bacillales</taxon>
        <taxon>Bacillaceae</taxon>
        <taxon>Paenalkalicoccus</taxon>
    </lineage>
</organism>
<dbReference type="InterPro" id="IPR014710">
    <property type="entry name" value="RmlC-like_jellyroll"/>
</dbReference>
<dbReference type="Pfam" id="PF20511">
    <property type="entry name" value="PMI_typeI_cat"/>
    <property type="match status" value="1"/>
</dbReference>
<protein>
    <recommendedName>
        <fullName evidence="3 7">Mannose-6-phosphate isomerase</fullName>
        <ecNumber evidence="3 7">5.3.1.8</ecNumber>
    </recommendedName>
</protein>
<feature type="active site" evidence="9">
    <location>
        <position position="192"/>
    </location>
</feature>
<evidence type="ECO:0000256" key="3">
    <source>
        <dbReference type="ARBA" id="ARBA00011956"/>
    </source>
</evidence>
<accession>A0A859FIX4</accession>
<evidence type="ECO:0000313" key="13">
    <source>
        <dbReference type="Proteomes" id="UP000318138"/>
    </source>
</evidence>
<dbReference type="InterPro" id="IPR049071">
    <property type="entry name" value="MPI_cupin_dom"/>
</dbReference>
<dbReference type="InterPro" id="IPR001250">
    <property type="entry name" value="Man6P_Isoase-1"/>
</dbReference>
<comment type="similarity">
    <text evidence="2 7">Belongs to the mannose-6-phosphate isomerase type 1 family.</text>
</comment>
<dbReference type="Gene3D" id="2.60.120.10">
    <property type="entry name" value="Jelly Rolls"/>
    <property type="match status" value="2"/>
</dbReference>
<feature type="binding site" evidence="8">
    <location>
        <position position="172"/>
    </location>
    <ligand>
        <name>Zn(2+)</name>
        <dbReference type="ChEBI" id="CHEBI:29105"/>
    </ligand>
</feature>
<evidence type="ECO:0000256" key="8">
    <source>
        <dbReference type="PIRSR" id="PIRSR036894-1"/>
    </source>
</evidence>
<dbReference type="InterPro" id="IPR014628">
    <property type="entry name" value="Man6P_isomerase_Firm_short"/>
</dbReference>
<evidence type="ECO:0000256" key="2">
    <source>
        <dbReference type="ARBA" id="ARBA00010772"/>
    </source>
</evidence>
<sequence>MNDILLLDPIFKEKVWGGAALKEQFGYDIPSEKTGESWGISGHKHGSNVVSNGMHKGKTIRELWEQAPALFNRKNESEFPLLVKMIDARDDLSVQVHPDDAYATEHEGYAFGKTECWYILAAEPGAELILGHHATTREELATMVEAGEWDKLLRRIPVQAGDFVYVPSGTVHAIGKGIVLLEVQQSSDITYRFYDYDRPDDDGNMRELHVEDSIACTMVPHEDLTPERQTTTDGDATVTTLIEAEYFTVTRYELDGEMMLGDSDMHLLTVLDGNPTAYAAEVTYKLPAGRNAILPAGVQVKLEGKATFIVARAK</sequence>
<proteinExistence type="inferred from homology"/>
<dbReference type="Pfam" id="PF21621">
    <property type="entry name" value="MPI_cupin_dom"/>
    <property type="match status" value="1"/>
</dbReference>
<evidence type="ECO:0000256" key="6">
    <source>
        <dbReference type="ARBA" id="ARBA00023235"/>
    </source>
</evidence>
<feature type="binding site" evidence="8">
    <location>
        <position position="115"/>
    </location>
    <ligand>
        <name>Zn(2+)</name>
        <dbReference type="ChEBI" id="CHEBI:29105"/>
    </ligand>
</feature>
<evidence type="ECO:0000256" key="9">
    <source>
        <dbReference type="PIRSR" id="PIRSR036894-2"/>
    </source>
</evidence>
<evidence type="ECO:0000256" key="7">
    <source>
        <dbReference type="PIRNR" id="PIRNR036894"/>
    </source>
</evidence>